<dbReference type="HOGENOM" id="CLU_3088716_0_0_1"/>
<dbReference type="EMBL" id="GL945492">
    <property type="protein sequence ID" value="EGN93501.1"/>
    <property type="molecule type" value="Genomic_DNA"/>
</dbReference>
<name>F8QEC6_SERL3</name>
<evidence type="ECO:0000313" key="2">
    <source>
        <dbReference type="Proteomes" id="UP000008063"/>
    </source>
</evidence>
<accession>F8QEC6</accession>
<dbReference type="Proteomes" id="UP000008063">
    <property type="component" value="Unassembled WGS sequence"/>
</dbReference>
<dbReference type="InParanoid" id="F8QEC6"/>
<sequence>MNDDIKVLLGCVQETSAATNCKRPEDHPESNFLTFVLDPVYEEILFVRQSSR</sequence>
<protein>
    <submittedName>
        <fullName evidence="1">Uncharacterized protein</fullName>
    </submittedName>
</protein>
<gene>
    <name evidence="1" type="ORF">SERLA73DRAFT_145644</name>
</gene>
<evidence type="ECO:0000313" key="1">
    <source>
        <dbReference type="EMBL" id="EGN93501.1"/>
    </source>
</evidence>
<proteinExistence type="predicted"/>
<organism evidence="2">
    <name type="scientific">Serpula lacrymans var. lacrymans (strain S7.3)</name>
    <name type="common">Dry rot fungus</name>
    <dbReference type="NCBI Taxonomy" id="936435"/>
    <lineage>
        <taxon>Eukaryota</taxon>
        <taxon>Fungi</taxon>
        <taxon>Dikarya</taxon>
        <taxon>Basidiomycota</taxon>
        <taxon>Agaricomycotina</taxon>
        <taxon>Agaricomycetes</taxon>
        <taxon>Agaricomycetidae</taxon>
        <taxon>Boletales</taxon>
        <taxon>Coniophorineae</taxon>
        <taxon>Serpulaceae</taxon>
        <taxon>Serpula</taxon>
    </lineage>
</organism>
<keyword evidence="2" id="KW-1185">Reference proteome</keyword>
<dbReference type="AlphaFoldDB" id="F8QEC6"/>
<reference evidence="2" key="1">
    <citation type="journal article" date="2011" name="Science">
        <title>The plant cell wall-decomposing machinery underlies the functional diversity of forest fungi.</title>
        <authorList>
            <person name="Eastwood D.C."/>
            <person name="Floudas D."/>
            <person name="Binder M."/>
            <person name="Majcherczyk A."/>
            <person name="Schneider P."/>
            <person name="Aerts A."/>
            <person name="Asiegbu F.O."/>
            <person name="Baker S.E."/>
            <person name="Barry K."/>
            <person name="Bendiksby M."/>
            <person name="Blumentritt M."/>
            <person name="Coutinho P.M."/>
            <person name="Cullen D."/>
            <person name="de Vries R.P."/>
            <person name="Gathman A."/>
            <person name="Goodell B."/>
            <person name="Henrissat B."/>
            <person name="Ihrmark K."/>
            <person name="Kauserud H."/>
            <person name="Kohler A."/>
            <person name="LaButti K."/>
            <person name="Lapidus A."/>
            <person name="Lavin J.L."/>
            <person name="Lee Y.-H."/>
            <person name="Lindquist E."/>
            <person name="Lilly W."/>
            <person name="Lucas S."/>
            <person name="Morin E."/>
            <person name="Murat C."/>
            <person name="Oguiza J.A."/>
            <person name="Park J."/>
            <person name="Pisabarro A.G."/>
            <person name="Riley R."/>
            <person name="Rosling A."/>
            <person name="Salamov A."/>
            <person name="Schmidt O."/>
            <person name="Schmutz J."/>
            <person name="Skrede I."/>
            <person name="Stenlid J."/>
            <person name="Wiebenga A."/>
            <person name="Xie X."/>
            <person name="Kuees U."/>
            <person name="Hibbett D.S."/>
            <person name="Hoffmeister D."/>
            <person name="Hoegberg N."/>
            <person name="Martin F."/>
            <person name="Grigoriev I.V."/>
            <person name="Watkinson S.C."/>
        </authorList>
    </citation>
    <scope>NUCLEOTIDE SEQUENCE [LARGE SCALE GENOMIC DNA]</scope>
    <source>
        <strain evidence="2">strain S7.3</strain>
    </source>
</reference>